<keyword evidence="1" id="KW-1133">Transmembrane helix</keyword>
<accession>A0A4S8LSU9</accession>
<evidence type="ECO:0000313" key="2">
    <source>
        <dbReference type="EMBL" id="THU92554.1"/>
    </source>
</evidence>
<reference evidence="2 3" key="1">
    <citation type="journal article" date="2019" name="Nat. Ecol. Evol.">
        <title>Megaphylogeny resolves global patterns of mushroom evolution.</title>
        <authorList>
            <person name="Varga T."/>
            <person name="Krizsan K."/>
            <person name="Foldi C."/>
            <person name="Dima B."/>
            <person name="Sanchez-Garcia M."/>
            <person name="Sanchez-Ramirez S."/>
            <person name="Szollosi G.J."/>
            <person name="Szarkandi J.G."/>
            <person name="Papp V."/>
            <person name="Albert L."/>
            <person name="Andreopoulos W."/>
            <person name="Angelini C."/>
            <person name="Antonin V."/>
            <person name="Barry K.W."/>
            <person name="Bougher N.L."/>
            <person name="Buchanan P."/>
            <person name="Buyck B."/>
            <person name="Bense V."/>
            <person name="Catcheside P."/>
            <person name="Chovatia M."/>
            <person name="Cooper J."/>
            <person name="Damon W."/>
            <person name="Desjardin D."/>
            <person name="Finy P."/>
            <person name="Geml J."/>
            <person name="Haridas S."/>
            <person name="Hughes K."/>
            <person name="Justo A."/>
            <person name="Karasinski D."/>
            <person name="Kautmanova I."/>
            <person name="Kiss B."/>
            <person name="Kocsube S."/>
            <person name="Kotiranta H."/>
            <person name="LaButti K.M."/>
            <person name="Lechner B.E."/>
            <person name="Liimatainen K."/>
            <person name="Lipzen A."/>
            <person name="Lukacs Z."/>
            <person name="Mihaltcheva S."/>
            <person name="Morgado L.N."/>
            <person name="Niskanen T."/>
            <person name="Noordeloos M.E."/>
            <person name="Ohm R.A."/>
            <person name="Ortiz-Santana B."/>
            <person name="Ovrebo C."/>
            <person name="Racz N."/>
            <person name="Riley R."/>
            <person name="Savchenko A."/>
            <person name="Shiryaev A."/>
            <person name="Soop K."/>
            <person name="Spirin V."/>
            <person name="Szebenyi C."/>
            <person name="Tomsovsky M."/>
            <person name="Tulloss R.E."/>
            <person name="Uehling J."/>
            <person name="Grigoriev I.V."/>
            <person name="Vagvolgyi C."/>
            <person name="Papp T."/>
            <person name="Martin F.M."/>
            <person name="Miettinen O."/>
            <person name="Hibbett D.S."/>
            <person name="Nagy L.G."/>
        </authorList>
    </citation>
    <scope>NUCLEOTIDE SEQUENCE [LARGE SCALE GENOMIC DNA]</scope>
    <source>
        <strain evidence="2 3">CBS 962.96</strain>
    </source>
</reference>
<name>A0A4S8LSU9_DENBC</name>
<organism evidence="2 3">
    <name type="scientific">Dendrothele bispora (strain CBS 962.96)</name>
    <dbReference type="NCBI Taxonomy" id="1314807"/>
    <lineage>
        <taxon>Eukaryota</taxon>
        <taxon>Fungi</taxon>
        <taxon>Dikarya</taxon>
        <taxon>Basidiomycota</taxon>
        <taxon>Agaricomycotina</taxon>
        <taxon>Agaricomycetes</taxon>
        <taxon>Agaricomycetidae</taxon>
        <taxon>Agaricales</taxon>
        <taxon>Agaricales incertae sedis</taxon>
        <taxon>Dendrothele</taxon>
    </lineage>
</organism>
<feature type="transmembrane region" description="Helical" evidence="1">
    <location>
        <begin position="12"/>
        <end position="31"/>
    </location>
</feature>
<sequence length="107" mass="12485">MSRPTLYGDQRVIMLIIVILRLHSVNEVLFVKNVAPQNLGRLAQKNHYSKAMIFSLKLAFTSIPLLLLYLTALSQQREEFQLYPLKHKLQKVRRHSIDINFIIKELG</sequence>
<dbReference type="Proteomes" id="UP000297245">
    <property type="component" value="Unassembled WGS sequence"/>
</dbReference>
<protein>
    <submittedName>
        <fullName evidence="2">Uncharacterized protein</fullName>
    </submittedName>
</protein>
<evidence type="ECO:0000256" key="1">
    <source>
        <dbReference type="SAM" id="Phobius"/>
    </source>
</evidence>
<dbReference type="EMBL" id="ML179275">
    <property type="protein sequence ID" value="THU92554.1"/>
    <property type="molecule type" value="Genomic_DNA"/>
</dbReference>
<proteinExistence type="predicted"/>
<keyword evidence="1" id="KW-0472">Membrane</keyword>
<keyword evidence="3" id="KW-1185">Reference proteome</keyword>
<evidence type="ECO:0000313" key="3">
    <source>
        <dbReference type="Proteomes" id="UP000297245"/>
    </source>
</evidence>
<keyword evidence="1" id="KW-0812">Transmembrane</keyword>
<gene>
    <name evidence="2" type="ORF">K435DRAFT_800391</name>
</gene>
<dbReference type="AlphaFoldDB" id="A0A4S8LSU9"/>
<feature type="transmembrane region" description="Helical" evidence="1">
    <location>
        <begin position="51"/>
        <end position="72"/>
    </location>
</feature>